<evidence type="ECO:0008006" key="3">
    <source>
        <dbReference type="Google" id="ProtNLM"/>
    </source>
</evidence>
<dbReference type="EMBL" id="AORV01000036">
    <property type="protein sequence ID" value="EMS71485.1"/>
    <property type="molecule type" value="Genomic_DNA"/>
</dbReference>
<gene>
    <name evidence="1" type="ORF">CTER_2622</name>
</gene>
<protein>
    <recommendedName>
        <fullName evidence="3">Ribbon-helix-helix protein CopG domain-containing protein</fullName>
    </recommendedName>
</protein>
<proteinExistence type="predicted"/>
<dbReference type="PATRIC" id="fig|1195236.3.peg.2942"/>
<organism evidence="1 2">
    <name type="scientific">Ruminiclostridium cellobioparum subsp. termitidis CT1112</name>
    <dbReference type="NCBI Taxonomy" id="1195236"/>
    <lineage>
        <taxon>Bacteria</taxon>
        <taxon>Bacillati</taxon>
        <taxon>Bacillota</taxon>
        <taxon>Clostridia</taxon>
        <taxon>Eubacteriales</taxon>
        <taxon>Oscillospiraceae</taxon>
        <taxon>Ruminiclostridium</taxon>
    </lineage>
</organism>
<dbReference type="Proteomes" id="UP000014155">
    <property type="component" value="Unassembled WGS sequence"/>
</dbReference>
<reference evidence="1 2" key="1">
    <citation type="journal article" date="2013" name="Genome Announc.">
        <title>Draft Genome Sequence of the Cellulolytic, Mesophilic, Anaerobic Bacterium Clostridium termitidis Strain CT1112 (DSM 5398).</title>
        <authorList>
            <person name="Lal S."/>
            <person name="Ramachandran U."/>
            <person name="Zhang X."/>
            <person name="Munir R."/>
            <person name="Sparling R."/>
            <person name="Levin D.B."/>
        </authorList>
    </citation>
    <scope>NUCLEOTIDE SEQUENCE [LARGE SCALE GENOMIC DNA]</scope>
    <source>
        <strain evidence="1 2">CT1112</strain>
    </source>
</reference>
<accession>S0FI13</accession>
<name>S0FI13_RUMCE</name>
<dbReference type="AlphaFoldDB" id="S0FI13"/>
<keyword evidence="2" id="KW-1185">Reference proteome</keyword>
<comment type="caution">
    <text evidence="1">The sequence shown here is derived from an EMBL/GenBank/DDBJ whole genome shotgun (WGS) entry which is preliminary data.</text>
</comment>
<sequence>MKPYTTVQLNVKVPDTTADSIKRLAAFNQITVAEQLRRFIEEGLSVNSNAQHIDLIASIIRQELMAIYHPADIQRLVAGQLEETLKKFENTQRKSGKTSAAGYFLLLKVLMYLTGHLSAEDFAQMAEQAGQMGVEFMKQSNPTINEILRDGNYACGTASSNL</sequence>
<evidence type="ECO:0000313" key="1">
    <source>
        <dbReference type="EMBL" id="EMS71485.1"/>
    </source>
</evidence>
<dbReference type="STRING" id="1195236.CTER_2622"/>
<dbReference type="RefSeq" id="WP_004626218.1">
    <property type="nucleotide sequence ID" value="NZ_AORV01000036.1"/>
</dbReference>
<evidence type="ECO:0000313" key="2">
    <source>
        <dbReference type="Proteomes" id="UP000014155"/>
    </source>
</evidence>